<evidence type="ECO:0000259" key="4">
    <source>
        <dbReference type="Pfam" id="PF04892"/>
    </source>
</evidence>
<dbReference type="PANTHER" id="PTHR28008:SF1">
    <property type="entry name" value="DOMAIN PROTEIN, PUTATIVE (AFU_ORTHOLOGUE AFUA_3G10980)-RELATED"/>
    <property type="match status" value="1"/>
</dbReference>
<name>A0AAE0NPC8_9PEZI</name>
<feature type="transmembrane region" description="Helical" evidence="2">
    <location>
        <begin position="60"/>
        <end position="82"/>
    </location>
</feature>
<dbReference type="AlphaFoldDB" id="A0AAE0NPC8"/>
<protein>
    <recommendedName>
        <fullName evidence="4">VanZ-like domain-containing protein</fullName>
    </recommendedName>
</protein>
<keyword evidence="2" id="KW-1133">Transmembrane helix</keyword>
<feature type="transmembrane region" description="Helical" evidence="2">
    <location>
        <begin position="94"/>
        <end position="112"/>
    </location>
</feature>
<dbReference type="EMBL" id="JAULSW010000004">
    <property type="protein sequence ID" value="KAK3385035.1"/>
    <property type="molecule type" value="Genomic_DNA"/>
</dbReference>
<evidence type="ECO:0000256" key="3">
    <source>
        <dbReference type="SAM" id="SignalP"/>
    </source>
</evidence>
<feature type="region of interest" description="Disordered" evidence="1">
    <location>
        <begin position="179"/>
        <end position="219"/>
    </location>
</feature>
<keyword evidence="6" id="KW-1185">Reference proteome</keyword>
<reference evidence="5" key="1">
    <citation type="journal article" date="2023" name="Mol. Phylogenet. Evol.">
        <title>Genome-scale phylogeny and comparative genomics of the fungal order Sordariales.</title>
        <authorList>
            <person name="Hensen N."/>
            <person name="Bonometti L."/>
            <person name="Westerberg I."/>
            <person name="Brannstrom I.O."/>
            <person name="Guillou S."/>
            <person name="Cros-Aarteil S."/>
            <person name="Calhoun S."/>
            <person name="Haridas S."/>
            <person name="Kuo A."/>
            <person name="Mondo S."/>
            <person name="Pangilinan J."/>
            <person name="Riley R."/>
            <person name="LaButti K."/>
            <person name="Andreopoulos B."/>
            <person name="Lipzen A."/>
            <person name="Chen C."/>
            <person name="Yan M."/>
            <person name="Daum C."/>
            <person name="Ng V."/>
            <person name="Clum A."/>
            <person name="Steindorff A."/>
            <person name="Ohm R.A."/>
            <person name="Martin F."/>
            <person name="Silar P."/>
            <person name="Natvig D.O."/>
            <person name="Lalanne C."/>
            <person name="Gautier V."/>
            <person name="Ament-Velasquez S.L."/>
            <person name="Kruys A."/>
            <person name="Hutchinson M.I."/>
            <person name="Powell A.J."/>
            <person name="Barry K."/>
            <person name="Miller A.N."/>
            <person name="Grigoriev I.V."/>
            <person name="Debuchy R."/>
            <person name="Gladieux P."/>
            <person name="Hiltunen Thoren M."/>
            <person name="Johannesson H."/>
        </authorList>
    </citation>
    <scope>NUCLEOTIDE SEQUENCE</scope>
    <source>
        <strain evidence="5">CBS 232.78</strain>
    </source>
</reference>
<organism evidence="5 6">
    <name type="scientific">Podospora didyma</name>
    <dbReference type="NCBI Taxonomy" id="330526"/>
    <lineage>
        <taxon>Eukaryota</taxon>
        <taxon>Fungi</taxon>
        <taxon>Dikarya</taxon>
        <taxon>Ascomycota</taxon>
        <taxon>Pezizomycotina</taxon>
        <taxon>Sordariomycetes</taxon>
        <taxon>Sordariomycetidae</taxon>
        <taxon>Sordariales</taxon>
        <taxon>Podosporaceae</taxon>
        <taxon>Podospora</taxon>
    </lineage>
</organism>
<feature type="domain" description="VanZ-like" evidence="4">
    <location>
        <begin position="35"/>
        <end position="110"/>
    </location>
</feature>
<dbReference type="PANTHER" id="PTHR28008">
    <property type="entry name" value="DOMAIN PROTEIN, PUTATIVE (AFU_ORTHOLOGUE AFUA_3G10980)-RELATED"/>
    <property type="match status" value="1"/>
</dbReference>
<keyword evidence="2" id="KW-0472">Membrane</keyword>
<keyword evidence="2" id="KW-0812">Transmembrane</keyword>
<feature type="compositionally biased region" description="Basic and acidic residues" evidence="1">
    <location>
        <begin position="203"/>
        <end position="219"/>
    </location>
</feature>
<dbReference type="NCBIfam" id="NF037970">
    <property type="entry name" value="vanZ_1"/>
    <property type="match status" value="1"/>
</dbReference>
<gene>
    <name evidence="5" type="ORF">B0H63DRAFT_472209</name>
</gene>
<dbReference type="InterPro" id="IPR006976">
    <property type="entry name" value="VanZ-like"/>
</dbReference>
<evidence type="ECO:0000313" key="5">
    <source>
        <dbReference type="EMBL" id="KAK3385035.1"/>
    </source>
</evidence>
<proteinExistence type="predicted"/>
<feature type="transmembrane region" description="Helical" evidence="2">
    <location>
        <begin position="36"/>
        <end position="53"/>
    </location>
</feature>
<evidence type="ECO:0000256" key="1">
    <source>
        <dbReference type="SAM" id="MobiDB-lite"/>
    </source>
</evidence>
<keyword evidence="3" id="KW-0732">Signal</keyword>
<dbReference type="Pfam" id="PF04892">
    <property type="entry name" value="VanZ"/>
    <property type="match status" value="1"/>
</dbReference>
<reference evidence="5" key="2">
    <citation type="submission" date="2023-06" db="EMBL/GenBank/DDBJ databases">
        <authorList>
            <consortium name="Lawrence Berkeley National Laboratory"/>
            <person name="Haridas S."/>
            <person name="Hensen N."/>
            <person name="Bonometti L."/>
            <person name="Westerberg I."/>
            <person name="Brannstrom I.O."/>
            <person name="Guillou S."/>
            <person name="Cros-Aarteil S."/>
            <person name="Calhoun S."/>
            <person name="Kuo A."/>
            <person name="Mondo S."/>
            <person name="Pangilinan J."/>
            <person name="Riley R."/>
            <person name="LaButti K."/>
            <person name="Andreopoulos B."/>
            <person name="Lipzen A."/>
            <person name="Chen C."/>
            <person name="Yanf M."/>
            <person name="Daum C."/>
            <person name="Ng V."/>
            <person name="Clum A."/>
            <person name="Steindorff A."/>
            <person name="Ohm R."/>
            <person name="Martin F."/>
            <person name="Silar P."/>
            <person name="Natvig D."/>
            <person name="Lalanne C."/>
            <person name="Gautier V."/>
            <person name="Ament-velasquez S.L."/>
            <person name="Kruys A."/>
            <person name="Hutchinson M.I."/>
            <person name="Powell A.J."/>
            <person name="Barry K."/>
            <person name="Miller A.N."/>
            <person name="Grigoriev I.V."/>
            <person name="Debuchy R."/>
            <person name="Gladieux P."/>
            <person name="Thoren M.H."/>
            <person name="Johannesson H."/>
        </authorList>
    </citation>
    <scope>NUCLEOTIDE SEQUENCE</scope>
    <source>
        <strain evidence="5">CBS 232.78</strain>
    </source>
</reference>
<sequence>MKIRLPFAGVFFLLLFLAGYAGLSSLQVDAHVDDKVLHFATFFALTIAFYWIIDTNRRRTLNLTLVVCTLGLGVGSEFLQALLPNGRDFDLFDLVANVIGSLAGLGLCSWYHKRMLERKRLRKYNAVPGEDGGEDDLELGDGVGLGGDGHEEGVITAGASGVRATSLEDEVDNWDENAVDTWEDDDLGDIGVSTVGAGAGSGKDIEVNGDHGGSKKRAD</sequence>
<accession>A0AAE0NPC8</accession>
<dbReference type="Proteomes" id="UP001285441">
    <property type="component" value="Unassembled WGS sequence"/>
</dbReference>
<comment type="caution">
    <text evidence="5">The sequence shown here is derived from an EMBL/GenBank/DDBJ whole genome shotgun (WGS) entry which is preliminary data.</text>
</comment>
<evidence type="ECO:0000256" key="2">
    <source>
        <dbReference type="SAM" id="Phobius"/>
    </source>
</evidence>
<feature type="chain" id="PRO_5042288383" description="VanZ-like domain-containing protein" evidence="3">
    <location>
        <begin position="22"/>
        <end position="219"/>
    </location>
</feature>
<evidence type="ECO:0000313" key="6">
    <source>
        <dbReference type="Proteomes" id="UP001285441"/>
    </source>
</evidence>
<feature type="compositionally biased region" description="Acidic residues" evidence="1">
    <location>
        <begin position="179"/>
        <end position="188"/>
    </location>
</feature>
<feature type="signal peptide" evidence="3">
    <location>
        <begin position="1"/>
        <end position="21"/>
    </location>
</feature>